<dbReference type="SMART" id="SM00850">
    <property type="entry name" value="LytTR"/>
    <property type="match status" value="1"/>
</dbReference>
<keyword evidence="1" id="KW-0597">Phosphoprotein</keyword>
<protein>
    <submittedName>
        <fullName evidence="4">LytTR family DNA-binding domain-containing protein</fullName>
    </submittedName>
</protein>
<sequence length="233" mass="26475">MINCLIIDDEISGIEILTHHIQKTSALKLIGSTNSALSAIDFLKENSVDLIFLDIRMPEINGIELLKILGNKYKVILTTAYAEYAHQGFEFDVIDYLLKPITLERFLISINKLIERTKDNHQTKNDVIFVRSGAKGSLEKIVLSDVYYIEACPNYVSIHNAKEKKLVQIGLYQLEKALPKNFKRVHKSYIINTDKISSICGNLITLYGPIEKLPIGNTYKEDFIKSIENKIVT</sequence>
<gene>
    <name evidence="4" type="ORF">OL497_07205</name>
</gene>
<dbReference type="SUPFAM" id="SSF52172">
    <property type="entry name" value="CheY-like"/>
    <property type="match status" value="1"/>
</dbReference>
<dbReference type="InterPro" id="IPR007492">
    <property type="entry name" value="LytTR_DNA-bd_dom"/>
</dbReference>
<dbReference type="PROSITE" id="PS50110">
    <property type="entry name" value="RESPONSE_REGULATORY"/>
    <property type="match status" value="1"/>
</dbReference>
<keyword evidence="5" id="KW-1185">Reference proteome</keyword>
<dbReference type="PROSITE" id="PS50930">
    <property type="entry name" value="HTH_LYTTR"/>
    <property type="match status" value="1"/>
</dbReference>
<evidence type="ECO:0000256" key="1">
    <source>
        <dbReference type="PROSITE-ProRule" id="PRU00169"/>
    </source>
</evidence>
<dbReference type="SMART" id="SM00448">
    <property type="entry name" value="REC"/>
    <property type="match status" value="1"/>
</dbReference>
<dbReference type="InterPro" id="IPR001789">
    <property type="entry name" value="Sig_transdc_resp-reg_receiver"/>
</dbReference>
<evidence type="ECO:0000259" key="3">
    <source>
        <dbReference type="PROSITE" id="PS50930"/>
    </source>
</evidence>
<feature type="domain" description="HTH LytTR-type" evidence="3">
    <location>
        <begin position="135"/>
        <end position="199"/>
    </location>
</feature>
<dbReference type="RefSeq" id="WP_264729195.1">
    <property type="nucleotide sequence ID" value="NZ_JAPDNR010000001.1"/>
</dbReference>
<evidence type="ECO:0000259" key="2">
    <source>
        <dbReference type="PROSITE" id="PS50110"/>
    </source>
</evidence>
<accession>A0ABT3II77</accession>
<dbReference type="Gene3D" id="3.40.50.2300">
    <property type="match status" value="1"/>
</dbReference>
<dbReference type="Proteomes" id="UP001207742">
    <property type="component" value="Unassembled WGS sequence"/>
</dbReference>
<evidence type="ECO:0000313" key="5">
    <source>
        <dbReference type="Proteomes" id="UP001207742"/>
    </source>
</evidence>
<evidence type="ECO:0000313" key="4">
    <source>
        <dbReference type="EMBL" id="MCW3483675.1"/>
    </source>
</evidence>
<feature type="domain" description="Response regulatory" evidence="2">
    <location>
        <begin position="3"/>
        <end position="114"/>
    </location>
</feature>
<reference evidence="4 5" key="1">
    <citation type="submission" date="2022-10" db="EMBL/GenBank/DDBJ databases">
        <title>Chitinophaga nivalis PC15 sp. nov., isolated from Pyeongchang county, South Korea.</title>
        <authorList>
            <person name="Trinh H.N."/>
        </authorList>
    </citation>
    <scope>NUCLEOTIDE SEQUENCE [LARGE SCALE GENOMIC DNA]</scope>
    <source>
        <strain evidence="4 5">PC14</strain>
    </source>
</reference>
<dbReference type="PANTHER" id="PTHR37299">
    <property type="entry name" value="TRANSCRIPTIONAL REGULATOR-RELATED"/>
    <property type="match status" value="1"/>
</dbReference>
<comment type="caution">
    <text evidence="4">The sequence shown here is derived from an EMBL/GenBank/DDBJ whole genome shotgun (WGS) entry which is preliminary data.</text>
</comment>
<dbReference type="Pfam" id="PF04397">
    <property type="entry name" value="LytTR"/>
    <property type="match status" value="1"/>
</dbReference>
<keyword evidence="4" id="KW-0238">DNA-binding</keyword>
<dbReference type="InterPro" id="IPR011006">
    <property type="entry name" value="CheY-like_superfamily"/>
</dbReference>
<dbReference type="Gene3D" id="2.40.50.1020">
    <property type="entry name" value="LytTr DNA-binding domain"/>
    <property type="match status" value="1"/>
</dbReference>
<dbReference type="InterPro" id="IPR046947">
    <property type="entry name" value="LytR-like"/>
</dbReference>
<organism evidence="4 5">
    <name type="scientific">Chitinophaga nivalis</name>
    <dbReference type="NCBI Taxonomy" id="2991709"/>
    <lineage>
        <taxon>Bacteria</taxon>
        <taxon>Pseudomonadati</taxon>
        <taxon>Bacteroidota</taxon>
        <taxon>Chitinophagia</taxon>
        <taxon>Chitinophagales</taxon>
        <taxon>Chitinophagaceae</taxon>
        <taxon>Chitinophaga</taxon>
    </lineage>
</organism>
<dbReference type="Pfam" id="PF00072">
    <property type="entry name" value="Response_reg"/>
    <property type="match status" value="1"/>
</dbReference>
<dbReference type="GO" id="GO:0003677">
    <property type="term" value="F:DNA binding"/>
    <property type="evidence" value="ECO:0007669"/>
    <property type="project" value="UniProtKB-KW"/>
</dbReference>
<dbReference type="EMBL" id="JAPDNS010000001">
    <property type="protein sequence ID" value="MCW3483675.1"/>
    <property type="molecule type" value="Genomic_DNA"/>
</dbReference>
<name>A0ABT3II77_9BACT</name>
<dbReference type="PANTHER" id="PTHR37299:SF1">
    <property type="entry name" value="STAGE 0 SPORULATION PROTEIN A HOMOLOG"/>
    <property type="match status" value="1"/>
</dbReference>
<proteinExistence type="predicted"/>
<feature type="modified residue" description="4-aspartylphosphate" evidence="1">
    <location>
        <position position="54"/>
    </location>
</feature>